<keyword evidence="2" id="KW-0472">Membrane</keyword>
<evidence type="ECO:0000313" key="5">
    <source>
        <dbReference type="Proteomes" id="UP000748025"/>
    </source>
</evidence>
<dbReference type="Pfam" id="PF00026">
    <property type="entry name" value="Asp"/>
    <property type="match status" value="1"/>
</dbReference>
<dbReference type="AlphaFoldDB" id="A0A9P7NBY8"/>
<feature type="compositionally biased region" description="Polar residues" evidence="1">
    <location>
        <begin position="606"/>
        <end position="615"/>
    </location>
</feature>
<dbReference type="InterPro" id="IPR021109">
    <property type="entry name" value="Peptidase_aspartic_dom_sf"/>
</dbReference>
<feature type="region of interest" description="Disordered" evidence="1">
    <location>
        <begin position="606"/>
        <end position="647"/>
    </location>
</feature>
<keyword evidence="2" id="KW-1133">Transmembrane helix</keyword>
<feature type="compositionally biased region" description="Low complexity" evidence="1">
    <location>
        <begin position="764"/>
        <end position="774"/>
    </location>
</feature>
<dbReference type="InterPro" id="IPR033121">
    <property type="entry name" value="PEPTIDASE_A1"/>
</dbReference>
<dbReference type="Gene3D" id="2.40.70.10">
    <property type="entry name" value="Acid Proteases"/>
    <property type="match status" value="2"/>
</dbReference>
<proteinExistence type="predicted"/>
<evidence type="ECO:0000259" key="3">
    <source>
        <dbReference type="PROSITE" id="PS51767"/>
    </source>
</evidence>
<accession>A0A9P7NBY8</accession>
<dbReference type="EMBL" id="SRPW01000890">
    <property type="protein sequence ID" value="KAG6011381.1"/>
    <property type="molecule type" value="Genomic_DNA"/>
</dbReference>
<feature type="compositionally biased region" description="Low complexity" evidence="1">
    <location>
        <begin position="630"/>
        <end position="639"/>
    </location>
</feature>
<dbReference type="OrthoDB" id="5233646at2759"/>
<feature type="transmembrane region" description="Helical" evidence="2">
    <location>
        <begin position="431"/>
        <end position="452"/>
    </location>
</feature>
<feature type="region of interest" description="Disordered" evidence="1">
    <location>
        <begin position="571"/>
        <end position="593"/>
    </location>
</feature>
<feature type="compositionally biased region" description="Basic and acidic residues" evidence="1">
    <location>
        <begin position="837"/>
        <end position="853"/>
    </location>
</feature>
<feature type="domain" description="Peptidase A1" evidence="3">
    <location>
        <begin position="19"/>
        <end position="389"/>
    </location>
</feature>
<evidence type="ECO:0000256" key="1">
    <source>
        <dbReference type="SAM" id="MobiDB-lite"/>
    </source>
</evidence>
<feature type="region of interest" description="Disordered" evidence="1">
    <location>
        <begin position="460"/>
        <end position="483"/>
    </location>
</feature>
<sequence>MRSDAVATAAAAAAASLAPQTKPAITPQPVALNASECTSISEFWAVGPAGCPDPTNQLDCAANRGGVYRPSDSKKWSGLGTWQLGLPDLGTGTSGQYGFDTIAASSPITKVAFGMSDVLMSAISSTETYLGYFGVGIRSGSFGDVVATPPLRQAVSSFGWIPSYSYGYTAGASYIRALGDVVGSATLGGYDAARFVPHDNVFPLNQAEGIPRLRVRGIELAAKNDSMPAGWASATRLLMTYGQTFTAIIDTTTPYLWLPSTVCDGFAKALNMSYNHTFGLYTLTNEQYRQYSASLDHLSIKFSVSSKDNNDNFGSPLTVPGVVNITLPIRSFVSLLEYPFMNGTVRRGESSVPYFTLRRSAHEKFVIGNAFMQESYLITKYDSGTFSVHQAQFPRDPIGGAQLQAIVQPPDSPFPPPFDPNAGTGPSTGEMVGIAVGTVAFLSVLFLAFFCYRRHRRQQREGDGDELDDAKDTSSTLTAEDSSGGRVSRLFSRIVPQRLLRRKSTVIVPTTREVDAFEAPDCQIYELPAPVPPVELDAGGPDDHSILDDTDLGTDSTQNLTAYEIARRKLDRQLQGPVPEYTPPSGGSFVPQEKMSIPDLQPLRTAQNPVEQQPSPVSPTPCRGADSLPTTTNTTTTTNSYFASEPSPISARGDWNSAEFPSPVTISILPRPISSEHRSRGHSITARSMSANSDVAPSTASDAIASIPASLQRTPIDQSRVVCLGPLPENIQLSGLDAANRLRIVTMAGHGMPPVAAAVAGCRSSVGSSDSLGSNFTEEEDERAAEEMPQHSSLSRRMTHQEMTGSLATDSPALSAQSDRRERDRESLNTEAVNSHDSSESGRIDPGRDLVHVPQVADKRYSWEDVPS</sequence>
<feature type="compositionally biased region" description="Polar residues" evidence="1">
    <location>
        <begin position="790"/>
        <end position="817"/>
    </location>
</feature>
<feature type="compositionally biased region" description="Basic and acidic residues" evidence="1">
    <location>
        <begin position="818"/>
        <end position="828"/>
    </location>
</feature>
<protein>
    <recommendedName>
        <fullName evidence="3">Peptidase A1 domain-containing protein</fullName>
    </recommendedName>
</protein>
<evidence type="ECO:0000313" key="4">
    <source>
        <dbReference type="EMBL" id="KAG6011381.1"/>
    </source>
</evidence>
<dbReference type="Proteomes" id="UP000748025">
    <property type="component" value="Unassembled WGS sequence"/>
</dbReference>
<dbReference type="SUPFAM" id="SSF50630">
    <property type="entry name" value="Acid proteases"/>
    <property type="match status" value="1"/>
</dbReference>
<comment type="caution">
    <text evidence="4">The sequence shown here is derived from an EMBL/GenBank/DDBJ whole genome shotgun (WGS) entry which is preliminary data.</text>
</comment>
<gene>
    <name evidence="4" type="ORF">E4U43_008356</name>
</gene>
<keyword evidence="5" id="KW-1185">Reference proteome</keyword>
<dbReference type="PROSITE" id="PS51767">
    <property type="entry name" value="PEPTIDASE_A1"/>
    <property type="match status" value="1"/>
</dbReference>
<organism evidence="4 5">
    <name type="scientific">Claviceps pusilla</name>
    <dbReference type="NCBI Taxonomy" id="123648"/>
    <lineage>
        <taxon>Eukaryota</taxon>
        <taxon>Fungi</taxon>
        <taxon>Dikarya</taxon>
        <taxon>Ascomycota</taxon>
        <taxon>Pezizomycotina</taxon>
        <taxon>Sordariomycetes</taxon>
        <taxon>Hypocreomycetidae</taxon>
        <taxon>Hypocreales</taxon>
        <taxon>Clavicipitaceae</taxon>
        <taxon>Claviceps</taxon>
    </lineage>
</organism>
<feature type="region of interest" description="Disordered" evidence="1">
    <location>
        <begin position="764"/>
        <end position="853"/>
    </location>
</feature>
<keyword evidence="2" id="KW-0812">Transmembrane</keyword>
<name>A0A9P7NBY8_9HYPO</name>
<reference evidence="4" key="1">
    <citation type="journal article" date="2020" name="bioRxiv">
        <title>Whole genome comparisons of ergot fungi reveals the divergence and evolution of species within the genus Claviceps are the result of varying mechanisms driving genome evolution and host range expansion.</title>
        <authorList>
            <person name="Wyka S.A."/>
            <person name="Mondo S.J."/>
            <person name="Liu M."/>
            <person name="Dettman J."/>
            <person name="Nalam V."/>
            <person name="Broders K.D."/>
        </authorList>
    </citation>
    <scope>NUCLEOTIDE SEQUENCE</scope>
    <source>
        <strain evidence="4">CCC 602</strain>
    </source>
</reference>
<evidence type="ECO:0000256" key="2">
    <source>
        <dbReference type="SAM" id="Phobius"/>
    </source>
</evidence>